<dbReference type="GO" id="GO:0003677">
    <property type="term" value="F:DNA binding"/>
    <property type="evidence" value="ECO:0007669"/>
    <property type="project" value="UniProtKB-KW"/>
</dbReference>
<dbReference type="Gene3D" id="1.10.10.2830">
    <property type="match status" value="1"/>
</dbReference>
<proteinExistence type="inferred from homology"/>
<dbReference type="GO" id="GO:0005694">
    <property type="term" value="C:chromosome"/>
    <property type="evidence" value="ECO:0007669"/>
    <property type="project" value="TreeGrafter"/>
</dbReference>
<dbReference type="EMBL" id="QSWH01000002">
    <property type="protein sequence ID" value="RRR24338.1"/>
    <property type="molecule type" value="Genomic_DNA"/>
</dbReference>
<evidence type="ECO:0000256" key="1">
    <source>
        <dbReference type="ARBA" id="ARBA00006295"/>
    </source>
</evidence>
<dbReference type="Proteomes" id="UP000282185">
    <property type="component" value="Unassembled WGS sequence"/>
</dbReference>
<dbReference type="SMART" id="SM00470">
    <property type="entry name" value="ParB"/>
    <property type="match status" value="1"/>
</dbReference>
<dbReference type="Proteomes" id="UP000254236">
    <property type="component" value="Chromosome"/>
</dbReference>
<dbReference type="Gene3D" id="3.90.1530.30">
    <property type="match status" value="1"/>
</dbReference>
<dbReference type="InterPro" id="IPR036086">
    <property type="entry name" value="ParB/Sulfiredoxin_sf"/>
</dbReference>
<evidence type="ECO:0000313" key="8">
    <source>
        <dbReference type="Proteomes" id="UP000254236"/>
    </source>
</evidence>
<dbReference type="EMBL" id="CP031356">
    <property type="protein sequence ID" value="AXK46597.1"/>
    <property type="molecule type" value="Genomic_DNA"/>
</dbReference>
<dbReference type="InterPro" id="IPR004437">
    <property type="entry name" value="ParB/RepB/Spo0J"/>
</dbReference>
<evidence type="ECO:0000313" key="9">
    <source>
        <dbReference type="Proteomes" id="UP000282185"/>
    </source>
</evidence>
<dbReference type="PANTHER" id="PTHR33375:SF1">
    <property type="entry name" value="CHROMOSOME-PARTITIONING PROTEIN PARB-RELATED"/>
    <property type="match status" value="1"/>
</dbReference>
<dbReference type="NCBIfam" id="TIGR00180">
    <property type="entry name" value="parB_part"/>
    <property type="match status" value="1"/>
</dbReference>
<comment type="similarity">
    <text evidence="1">Belongs to the ParB family.</text>
</comment>
<feature type="region of interest" description="Disordered" evidence="4">
    <location>
        <begin position="1"/>
        <end position="418"/>
    </location>
</feature>
<sequence>MTQKRGLGRGLGALIPGAGATPAPEQELRTRTRPDSETDRGPSATRPVDMFFSGESVSEESARRERNGNRDLAVGMARAAAERRGRTAAASSRRTGATTRSGTPDVAAETAQETTSGSSSSSSAGTSSRTGRSSTSRSSSKNAGSKGTTSADTAGMSTSGKAATGKSTSGKSTAGKSAGSTGTRSKSATAKAAGSSSSGSTSAGSASSDATTPTSTNSGAKSSGAKRSGSKSSGSKSSGVKSSASTRTGSTRTGTSSTGSSSTRKTSATSTSSTKVASTAPAVEESPVVDVETVTPTPAQPESTQAPADAPSQAPSASSAAAESAAGEEAGAAPTESTTEDAPGAEAAPTSESAATSQEAPATDEEPAGDASSTGEESAAAEQPAAQPGTSQQSQPSEQATPSSPATTEPRTAEEQHGGEPNALLAVPGAEFAEIPIHEVRENPRNPRTMFDEDELDELAYSLREVGVLQPVVVRPIPVTPDGESFELVMGERRWRAARRAGLQSIPAIIRETSDDDLLRDALLENLHRTQLNPLEEANAYQQLLDDFGCTQDELGDRIGRSRPQITNTLRLLRLPALVQRRLASGAISAGHARALLSLDDPTLMEELAQRIVQEGLSVRAVERLVARGGQQQTGTRTVRRSTYDPHVVDLTSRLSNRLEAPVRIDVGKRKGRITLEFTNLEDLERLVENIGLDIDLPAEGTVES</sequence>
<reference evidence="6 8" key="1">
    <citation type="submission" date="2018-07" db="EMBL/GenBank/DDBJ databases">
        <title>Brachybacterium saurashtrense DSM 23186 genome sequence.</title>
        <authorList>
            <person name="Guo L."/>
        </authorList>
    </citation>
    <scope>NUCLEOTIDE SEQUENCE [LARGE SCALE GENOMIC DNA]</scope>
    <source>
        <strain evidence="6 8">DSM 23186</strain>
    </source>
</reference>
<feature type="compositionally biased region" description="Low complexity" evidence="4">
    <location>
        <begin position="87"/>
        <end position="103"/>
    </location>
</feature>
<evidence type="ECO:0000256" key="2">
    <source>
        <dbReference type="ARBA" id="ARBA00022829"/>
    </source>
</evidence>
<dbReference type="AlphaFoldDB" id="A0A345YRP5"/>
<evidence type="ECO:0000259" key="5">
    <source>
        <dbReference type="SMART" id="SM00470"/>
    </source>
</evidence>
<feature type="compositionally biased region" description="Polar residues" evidence="4">
    <location>
        <begin position="141"/>
        <end position="156"/>
    </location>
</feature>
<keyword evidence="8" id="KW-1185">Reference proteome</keyword>
<feature type="compositionally biased region" description="Low complexity" evidence="4">
    <location>
        <begin position="157"/>
        <end position="361"/>
    </location>
</feature>
<dbReference type="FunFam" id="1.10.10.2830:FF:000001">
    <property type="entry name" value="Chromosome partitioning protein ParB"/>
    <property type="match status" value="1"/>
</dbReference>
<dbReference type="PANTHER" id="PTHR33375">
    <property type="entry name" value="CHROMOSOME-PARTITIONING PROTEIN PARB-RELATED"/>
    <property type="match status" value="1"/>
</dbReference>
<feature type="compositionally biased region" description="Low complexity" evidence="4">
    <location>
        <begin position="114"/>
        <end position="140"/>
    </location>
</feature>
<evidence type="ECO:0000256" key="3">
    <source>
        <dbReference type="ARBA" id="ARBA00023125"/>
    </source>
</evidence>
<dbReference type="GO" id="GO:0045881">
    <property type="term" value="P:positive regulation of sporulation resulting in formation of a cellular spore"/>
    <property type="evidence" value="ECO:0007669"/>
    <property type="project" value="TreeGrafter"/>
</dbReference>
<dbReference type="InterPro" id="IPR003115">
    <property type="entry name" value="ParB_N"/>
</dbReference>
<dbReference type="InterPro" id="IPR057240">
    <property type="entry name" value="ParB_dimer_C"/>
</dbReference>
<dbReference type="GO" id="GO:0007059">
    <property type="term" value="P:chromosome segregation"/>
    <property type="evidence" value="ECO:0007669"/>
    <property type="project" value="UniProtKB-KW"/>
</dbReference>
<keyword evidence="2" id="KW-0159">Chromosome partition</keyword>
<feature type="compositionally biased region" description="Low complexity" evidence="4">
    <location>
        <begin position="369"/>
        <end position="388"/>
    </location>
</feature>
<feature type="compositionally biased region" description="Polar residues" evidence="4">
    <location>
        <begin position="389"/>
        <end position="410"/>
    </location>
</feature>
<evidence type="ECO:0000256" key="4">
    <source>
        <dbReference type="SAM" id="MobiDB-lite"/>
    </source>
</evidence>
<evidence type="ECO:0000313" key="7">
    <source>
        <dbReference type="EMBL" id="RRR24338.1"/>
    </source>
</evidence>
<dbReference type="InterPro" id="IPR050336">
    <property type="entry name" value="Chromosome_partition/occlusion"/>
</dbReference>
<keyword evidence="3" id="KW-0238">DNA-binding</keyword>
<dbReference type="SUPFAM" id="SSF109709">
    <property type="entry name" value="KorB DNA-binding domain-like"/>
    <property type="match status" value="1"/>
</dbReference>
<dbReference type="Pfam" id="PF02195">
    <property type="entry name" value="ParB_N"/>
    <property type="match status" value="1"/>
</dbReference>
<protein>
    <submittedName>
        <fullName evidence="7">ParB/RepB/Spo0J family partition protein</fullName>
    </submittedName>
</protein>
<dbReference type="FunFam" id="3.90.1530.30:FF:000001">
    <property type="entry name" value="Chromosome partitioning protein ParB"/>
    <property type="match status" value="1"/>
</dbReference>
<feature type="compositionally biased region" description="Basic and acidic residues" evidence="4">
    <location>
        <begin position="26"/>
        <end position="40"/>
    </location>
</feature>
<dbReference type="OrthoDB" id="9802051at2"/>
<organism evidence="7 9">
    <name type="scientific">Brachybacterium saurashtrense</name>
    <dbReference type="NCBI Taxonomy" id="556288"/>
    <lineage>
        <taxon>Bacteria</taxon>
        <taxon>Bacillati</taxon>
        <taxon>Actinomycetota</taxon>
        <taxon>Actinomycetes</taxon>
        <taxon>Micrococcales</taxon>
        <taxon>Dermabacteraceae</taxon>
        <taxon>Brachybacterium</taxon>
    </lineage>
</organism>
<name>A0A345YRP5_9MICO</name>
<feature type="compositionally biased region" description="Basic and acidic residues" evidence="4">
    <location>
        <begin position="60"/>
        <end position="69"/>
    </location>
</feature>
<evidence type="ECO:0000313" key="6">
    <source>
        <dbReference type="EMBL" id="AXK46597.1"/>
    </source>
</evidence>
<accession>A0A345YRP5</accession>
<gene>
    <name evidence="6" type="ORF">DWV08_13900</name>
    <name evidence="7" type="ORF">DXU92_05650</name>
</gene>
<dbReference type="SUPFAM" id="SSF110849">
    <property type="entry name" value="ParB/Sulfiredoxin"/>
    <property type="match status" value="1"/>
</dbReference>
<dbReference type="Pfam" id="PF17762">
    <property type="entry name" value="HTH_ParB"/>
    <property type="match status" value="1"/>
</dbReference>
<feature type="domain" description="ParB-like N-terminal" evidence="5">
    <location>
        <begin position="433"/>
        <end position="527"/>
    </location>
</feature>
<dbReference type="InterPro" id="IPR041468">
    <property type="entry name" value="HTH_ParB/Spo0J"/>
</dbReference>
<reference evidence="7 9" key="2">
    <citation type="submission" date="2018-08" db="EMBL/GenBank/DDBJ databases">
        <title>Brachybacterium saurashtrense DSM 23186.</title>
        <authorList>
            <person name="Li Y."/>
        </authorList>
    </citation>
    <scope>NUCLEOTIDE SEQUENCE [LARGE SCALE GENOMIC DNA]</scope>
    <source>
        <strain evidence="7 9">DSM 23186</strain>
    </source>
</reference>
<dbReference type="KEGG" id="bsau:DWV08_13900"/>
<dbReference type="Pfam" id="PF23552">
    <property type="entry name" value="ParB_C"/>
    <property type="match status" value="1"/>
</dbReference>